<dbReference type="PANTHER" id="PTHR46577">
    <property type="entry name" value="HTH-TYPE TRANSCRIPTIONAL REGULATORY PROTEIN GABR"/>
    <property type="match status" value="1"/>
</dbReference>
<evidence type="ECO:0000313" key="8">
    <source>
        <dbReference type="Proteomes" id="UP000194218"/>
    </source>
</evidence>
<dbReference type="PROSITE" id="PS50949">
    <property type="entry name" value="HTH_GNTR"/>
    <property type="match status" value="1"/>
</dbReference>
<comment type="similarity">
    <text evidence="1">In the C-terminal section; belongs to the class-I pyridoxal-phosphate-dependent aminotransferase family.</text>
</comment>
<evidence type="ECO:0000256" key="3">
    <source>
        <dbReference type="ARBA" id="ARBA00023015"/>
    </source>
</evidence>
<evidence type="ECO:0000256" key="4">
    <source>
        <dbReference type="ARBA" id="ARBA00023125"/>
    </source>
</evidence>
<dbReference type="GO" id="GO:0003700">
    <property type="term" value="F:DNA-binding transcription factor activity"/>
    <property type="evidence" value="ECO:0007669"/>
    <property type="project" value="InterPro"/>
</dbReference>
<evidence type="ECO:0000256" key="1">
    <source>
        <dbReference type="ARBA" id="ARBA00005384"/>
    </source>
</evidence>
<dbReference type="Gene3D" id="3.40.640.10">
    <property type="entry name" value="Type I PLP-dependent aspartate aminotransferase-like (Major domain)"/>
    <property type="match status" value="1"/>
</dbReference>
<protein>
    <submittedName>
        <fullName evidence="7">GntR family transcriptional regulator</fullName>
    </submittedName>
</protein>
<evidence type="ECO:0000259" key="6">
    <source>
        <dbReference type="PROSITE" id="PS50949"/>
    </source>
</evidence>
<dbReference type="PANTHER" id="PTHR46577:SF1">
    <property type="entry name" value="HTH-TYPE TRANSCRIPTIONAL REGULATORY PROTEIN GABR"/>
    <property type="match status" value="1"/>
</dbReference>
<proteinExistence type="inferred from homology"/>
<keyword evidence="5" id="KW-0804">Transcription</keyword>
<dbReference type="CDD" id="cd07377">
    <property type="entry name" value="WHTH_GntR"/>
    <property type="match status" value="1"/>
</dbReference>
<dbReference type="Gene3D" id="1.10.10.10">
    <property type="entry name" value="Winged helix-like DNA-binding domain superfamily/Winged helix DNA-binding domain"/>
    <property type="match status" value="1"/>
</dbReference>
<dbReference type="SUPFAM" id="SSF53383">
    <property type="entry name" value="PLP-dependent transferases"/>
    <property type="match status" value="1"/>
</dbReference>
<dbReference type="InterPro" id="IPR000524">
    <property type="entry name" value="Tscrpt_reg_HTH_GntR"/>
</dbReference>
<organism evidence="7 8">
    <name type="scientific">Streptomyces marincola</name>
    <dbReference type="NCBI Taxonomy" id="2878388"/>
    <lineage>
        <taxon>Bacteria</taxon>
        <taxon>Bacillati</taxon>
        <taxon>Actinomycetota</taxon>
        <taxon>Actinomycetes</taxon>
        <taxon>Kitasatosporales</taxon>
        <taxon>Streptomycetaceae</taxon>
        <taxon>Streptomyces</taxon>
    </lineage>
</organism>
<dbReference type="Pfam" id="PF00155">
    <property type="entry name" value="Aminotran_1_2"/>
    <property type="match status" value="1"/>
</dbReference>
<dbReference type="InterPro" id="IPR004839">
    <property type="entry name" value="Aminotransferase_I/II_large"/>
</dbReference>
<keyword evidence="3" id="KW-0805">Transcription regulation</keyword>
<dbReference type="EMBL" id="CP021121">
    <property type="protein sequence ID" value="ARQ68337.1"/>
    <property type="molecule type" value="Genomic_DNA"/>
</dbReference>
<dbReference type="KEGG" id="smao:CAG99_05285"/>
<dbReference type="InterPro" id="IPR051446">
    <property type="entry name" value="HTH_trans_reg/aminotransferase"/>
</dbReference>
<gene>
    <name evidence="7" type="ORF">CAG99_05285</name>
</gene>
<dbReference type="Proteomes" id="UP000194218">
    <property type="component" value="Chromosome"/>
</dbReference>
<dbReference type="InterPro" id="IPR015421">
    <property type="entry name" value="PyrdxlP-dep_Trfase_major"/>
</dbReference>
<feature type="domain" description="HTH gntR-type" evidence="6">
    <location>
        <begin position="3"/>
        <end position="71"/>
    </location>
</feature>
<reference evidence="7 8" key="1">
    <citation type="submission" date="2017-05" db="EMBL/GenBank/DDBJ databases">
        <title>Complete genome sequence of Streptomyces sp. SCSIO 03032 revealed the diverse biosynthetic pathways for its bioactive secondary metabolites.</title>
        <authorList>
            <person name="Ma L."/>
            <person name="Zhu Y."/>
            <person name="Zhang W."/>
            <person name="Zhang G."/>
            <person name="Tian X."/>
            <person name="Zhang S."/>
            <person name="Zhang C."/>
        </authorList>
    </citation>
    <scope>NUCLEOTIDE SEQUENCE [LARGE SCALE GENOMIC DNA]</scope>
    <source>
        <strain evidence="7 8">SCSIO 03032</strain>
    </source>
</reference>
<dbReference type="GO" id="GO:0030170">
    <property type="term" value="F:pyridoxal phosphate binding"/>
    <property type="evidence" value="ECO:0007669"/>
    <property type="project" value="InterPro"/>
</dbReference>
<dbReference type="CDD" id="cd00609">
    <property type="entry name" value="AAT_like"/>
    <property type="match status" value="1"/>
</dbReference>
<dbReference type="OrthoDB" id="3564840at2"/>
<dbReference type="GO" id="GO:0003677">
    <property type="term" value="F:DNA binding"/>
    <property type="evidence" value="ECO:0007669"/>
    <property type="project" value="UniProtKB-KW"/>
</dbReference>
<dbReference type="AlphaFoldDB" id="A0A1W7CUB5"/>
<dbReference type="Pfam" id="PF00392">
    <property type="entry name" value="GntR"/>
    <property type="match status" value="1"/>
</dbReference>
<evidence type="ECO:0000256" key="2">
    <source>
        <dbReference type="ARBA" id="ARBA00022898"/>
    </source>
</evidence>
<keyword evidence="4" id="KW-0238">DNA-binding</keyword>
<keyword evidence="2" id="KW-0663">Pyridoxal phosphate</keyword>
<dbReference type="RefSeq" id="WP_086157848.1">
    <property type="nucleotide sequence ID" value="NZ_CP021121.1"/>
</dbReference>
<accession>A0A1W7CUB5</accession>
<dbReference type="InterPro" id="IPR036390">
    <property type="entry name" value="WH_DNA-bd_sf"/>
</dbReference>
<dbReference type="InterPro" id="IPR015424">
    <property type="entry name" value="PyrdxlP-dep_Trfase"/>
</dbReference>
<dbReference type="SMART" id="SM00345">
    <property type="entry name" value="HTH_GNTR"/>
    <property type="match status" value="1"/>
</dbReference>
<dbReference type="SUPFAM" id="SSF46785">
    <property type="entry name" value="Winged helix' DNA-binding domain"/>
    <property type="match status" value="1"/>
</dbReference>
<name>A0A1W7CUB5_9ACTN</name>
<evidence type="ECO:0000313" key="7">
    <source>
        <dbReference type="EMBL" id="ARQ68337.1"/>
    </source>
</evidence>
<sequence>MRQARYKAIVDELRASIRAGRLPPGTRLPTHRELAARHGIALATATRVYAELTAAGLVAGEPGRGTFVRDRSGYDGFEPLRVPRGGRVADLSFNQPPAPGRSAGLRAALRGLAARGDIEALLAQHPPGGRAEDRAAVATYLLDRGIDVPPDGVLLTAGAQHGLDTALRARATPGDVVAVDELTYPGIRLSAETQGIELAPVPCGPGGTDPAALDALCRRRRVGAFYTMPTLHNPLGRVMGARDRERLVAVAREHDIALIEDGTYAFLVPDAPPALFSLAPERTTYVASLSKNLATGLRFGFLVTPAAHRARAIRVLRASTWGTPAVITALATAWLRDGTVARTERQRREEAGTRQRLARRVLGGLDYRAHPGAPFGWLVLPAGLRADRVAHTLADRGVLVSTAEAFAAGPHPPAALRLALASPPTQASLEEALLLVREEVTRPGGMP</sequence>
<evidence type="ECO:0000256" key="5">
    <source>
        <dbReference type="ARBA" id="ARBA00023163"/>
    </source>
</evidence>
<keyword evidence="8" id="KW-1185">Reference proteome</keyword>
<dbReference type="InterPro" id="IPR036388">
    <property type="entry name" value="WH-like_DNA-bd_sf"/>
</dbReference>